<proteinExistence type="predicted"/>
<dbReference type="PANTHER" id="PTHR45138">
    <property type="entry name" value="REGULATORY COMPONENTS OF SENSORY TRANSDUCTION SYSTEM"/>
    <property type="match status" value="1"/>
</dbReference>
<keyword evidence="3" id="KW-0812">Transmembrane</keyword>
<evidence type="ECO:0000259" key="4">
    <source>
        <dbReference type="PROSITE" id="PS50887"/>
    </source>
</evidence>
<evidence type="ECO:0000313" key="5">
    <source>
        <dbReference type="EMBL" id="BCS97896.1"/>
    </source>
</evidence>
<dbReference type="InterPro" id="IPR029787">
    <property type="entry name" value="Nucleotide_cyclase"/>
</dbReference>
<dbReference type="EMBL" id="AP024488">
    <property type="protein sequence ID" value="BCS97896.1"/>
    <property type="molecule type" value="Genomic_DNA"/>
</dbReference>
<dbReference type="PROSITE" id="PS50887">
    <property type="entry name" value="GGDEF"/>
    <property type="match status" value="1"/>
</dbReference>
<dbReference type="Proteomes" id="UP001320148">
    <property type="component" value="Chromosome"/>
</dbReference>
<protein>
    <recommendedName>
        <fullName evidence="1">diguanylate cyclase</fullName>
        <ecNumber evidence="1">2.7.7.65</ecNumber>
    </recommendedName>
</protein>
<dbReference type="SUPFAM" id="SSF55073">
    <property type="entry name" value="Nucleotide cyclase"/>
    <property type="match status" value="1"/>
</dbReference>
<sequence length="279" mass="31729">MGLVMQAIEEMELAYQAFREITEQLLNDEKSTHSPAERVEVQSLFDTIFHAYQKLHRHHSHQKKEIISKTESINQTINAIFFVQLTLVLIAGMLVVVYFDRVVLKVFDMTENMALHDRLTGLYNRHVLDRIKSELGRSRENREKGYGLILLDIDHFKMFNDTYGHPAGDQLLKKMSELLLGAVRRQDKIIRFGGEEILIILFWVDISGVKKVAEKIRGSVEGTLFDLNDGKAPKNVTVSAGYASSTSDEGSFDDLLQLADTRLYDAKKSGRNRVAGPDM</sequence>
<evidence type="ECO:0000256" key="3">
    <source>
        <dbReference type="SAM" id="Phobius"/>
    </source>
</evidence>
<feature type="transmembrane region" description="Helical" evidence="3">
    <location>
        <begin position="79"/>
        <end position="99"/>
    </location>
</feature>
<evidence type="ECO:0000256" key="1">
    <source>
        <dbReference type="ARBA" id="ARBA00012528"/>
    </source>
</evidence>
<name>A0ABM7PLD1_9BACT</name>
<reference evidence="5 6" key="1">
    <citation type="submission" date="2021-02" db="EMBL/GenBank/DDBJ databases">
        <title>Complete genome of Desulfoluna sp. strain ASN36.</title>
        <authorList>
            <person name="Takahashi A."/>
            <person name="Kojima H."/>
            <person name="Fukui M."/>
        </authorList>
    </citation>
    <scope>NUCLEOTIDE SEQUENCE [LARGE SCALE GENOMIC DNA]</scope>
    <source>
        <strain evidence="5 6">ASN36</strain>
    </source>
</reference>
<evidence type="ECO:0000256" key="2">
    <source>
        <dbReference type="ARBA" id="ARBA00034247"/>
    </source>
</evidence>
<dbReference type="InterPro" id="IPR050469">
    <property type="entry name" value="Diguanylate_Cyclase"/>
</dbReference>
<keyword evidence="6" id="KW-1185">Reference proteome</keyword>
<dbReference type="SMART" id="SM00267">
    <property type="entry name" value="GGDEF"/>
    <property type="match status" value="1"/>
</dbReference>
<accession>A0ABM7PLD1</accession>
<evidence type="ECO:0000313" key="6">
    <source>
        <dbReference type="Proteomes" id="UP001320148"/>
    </source>
</evidence>
<dbReference type="Gene3D" id="3.30.70.270">
    <property type="match status" value="1"/>
</dbReference>
<dbReference type="Pfam" id="PF00990">
    <property type="entry name" value="GGDEF"/>
    <property type="match status" value="1"/>
</dbReference>
<dbReference type="InterPro" id="IPR043128">
    <property type="entry name" value="Rev_trsase/Diguanyl_cyclase"/>
</dbReference>
<dbReference type="InterPro" id="IPR000160">
    <property type="entry name" value="GGDEF_dom"/>
</dbReference>
<organism evidence="5 6">
    <name type="scientific">Desulfoluna limicola</name>
    <dbReference type="NCBI Taxonomy" id="2810562"/>
    <lineage>
        <taxon>Bacteria</taxon>
        <taxon>Pseudomonadati</taxon>
        <taxon>Thermodesulfobacteriota</taxon>
        <taxon>Desulfobacteria</taxon>
        <taxon>Desulfobacterales</taxon>
        <taxon>Desulfolunaceae</taxon>
        <taxon>Desulfoluna</taxon>
    </lineage>
</organism>
<comment type="catalytic activity">
    <reaction evidence="2">
        <text>2 GTP = 3',3'-c-di-GMP + 2 diphosphate</text>
        <dbReference type="Rhea" id="RHEA:24898"/>
        <dbReference type="ChEBI" id="CHEBI:33019"/>
        <dbReference type="ChEBI" id="CHEBI:37565"/>
        <dbReference type="ChEBI" id="CHEBI:58805"/>
        <dbReference type="EC" id="2.7.7.65"/>
    </reaction>
</comment>
<keyword evidence="3" id="KW-0472">Membrane</keyword>
<feature type="domain" description="GGDEF" evidence="4">
    <location>
        <begin position="144"/>
        <end position="279"/>
    </location>
</feature>
<dbReference type="NCBIfam" id="TIGR00254">
    <property type="entry name" value="GGDEF"/>
    <property type="match status" value="1"/>
</dbReference>
<dbReference type="EC" id="2.7.7.65" evidence="1"/>
<dbReference type="CDD" id="cd01949">
    <property type="entry name" value="GGDEF"/>
    <property type="match status" value="1"/>
</dbReference>
<keyword evidence="3" id="KW-1133">Transmembrane helix</keyword>
<dbReference type="PANTHER" id="PTHR45138:SF9">
    <property type="entry name" value="DIGUANYLATE CYCLASE DGCM-RELATED"/>
    <property type="match status" value="1"/>
</dbReference>
<gene>
    <name evidence="5" type="ORF">DSLASN_35280</name>
</gene>